<proteinExistence type="predicted"/>
<evidence type="ECO:0000259" key="3">
    <source>
        <dbReference type="Pfam" id="PF00144"/>
    </source>
</evidence>
<reference evidence="4 5" key="1">
    <citation type="submission" date="2013-07" db="EMBL/GenBank/DDBJ databases">
        <title>Comparative Genomic and Metabolomic Analysis of Twelve Strains of Pseudoalteromonas luteoviolacea.</title>
        <authorList>
            <person name="Vynne N.G."/>
            <person name="Mansson M."/>
            <person name="Gram L."/>
        </authorList>
    </citation>
    <scope>NUCLEOTIDE SEQUENCE [LARGE SCALE GENOMIC DNA]</scope>
    <source>
        <strain evidence="4 5">DSM 6061</strain>
    </source>
</reference>
<accession>A0A166WUB8</accession>
<comment type="subcellular location">
    <subcellularLocation>
        <location evidence="1">Membrane</location>
    </subcellularLocation>
</comment>
<dbReference type="InterPro" id="IPR001466">
    <property type="entry name" value="Beta-lactam-related"/>
</dbReference>
<keyword evidence="5" id="KW-1185">Reference proteome</keyword>
<evidence type="ECO:0000256" key="1">
    <source>
        <dbReference type="ARBA" id="ARBA00004370"/>
    </source>
</evidence>
<evidence type="ECO:0000256" key="2">
    <source>
        <dbReference type="ARBA" id="ARBA00023136"/>
    </source>
</evidence>
<dbReference type="PANTHER" id="PTHR46825:SF11">
    <property type="entry name" value="PENICILLIN-BINDING PROTEIN 4"/>
    <property type="match status" value="1"/>
</dbReference>
<dbReference type="RefSeq" id="WP_063365312.1">
    <property type="nucleotide sequence ID" value="NZ_AQHB01000046.1"/>
</dbReference>
<dbReference type="Gene3D" id="3.40.710.10">
    <property type="entry name" value="DD-peptidase/beta-lactamase superfamily"/>
    <property type="match status" value="1"/>
</dbReference>
<dbReference type="Pfam" id="PF00144">
    <property type="entry name" value="Beta-lactamase"/>
    <property type="match status" value="1"/>
</dbReference>
<dbReference type="GO" id="GO:0016020">
    <property type="term" value="C:membrane"/>
    <property type="evidence" value="ECO:0007669"/>
    <property type="project" value="UniProtKB-SubCell"/>
</dbReference>
<dbReference type="AlphaFoldDB" id="A0A166WUB8"/>
<dbReference type="SUPFAM" id="SSF56601">
    <property type="entry name" value="beta-lactamase/transpeptidase-like"/>
    <property type="match status" value="1"/>
</dbReference>
<evidence type="ECO:0000313" key="5">
    <source>
        <dbReference type="Proteomes" id="UP000076643"/>
    </source>
</evidence>
<name>A0A166WUB8_9GAMM</name>
<dbReference type="Proteomes" id="UP000076643">
    <property type="component" value="Unassembled WGS sequence"/>
</dbReference>
<gene>
    <name evidence="4" type="ORF">N475_15790</name>
</gene>
<sequence>MFRIITQVTLCFFALSGCNFLDEQSDTQKLKGLLAQHAQKHQIPAQGLLVLHQDKEVFKDVYSSELFKKEHALNKDSLFPIYSISKLFASILILQFVEEQKIALDSPASMYVKGLPIGWQNIPVSAFLNHASGVPEYFERDVKQFTFAPNKQETFERLKAKPVHFAPATKIRYTQTNYLVLAAILESVSGVNYEKLVEQRILTPLGMNSTLRLQLSERYPNVVKTYHVKAGKLIEFKPIQWPDYSAAHGGYYSNLDDIGRFLSAVAAGKLISQTQLQKYFQPYRLRDGNIGYFASGWDYGRNWQFQELGHDGGTLSRVRILFKDKLDDAYIIVYFTNGNSDGVWSRVLVDAVQSSLSL</sequence>
<keyword evidence="2" id="KW-0472">Membrane</keyword>
<dbReference type="PATRIC" id="fig|1365250.3.peg.2391"/>
<comment type="caution">
    <text evidence="4">The sequence shown here is derived from an EMBL/GenBank/DDBJ whole genome shotgun (WGS) entry which is preliminary data.</text>
</comment>
<organism evidence="4 5">
    <name type="scientific">Pseudoalteromonas luteoviolacea DSM 6061</name>
    <dbReference type="NCBI Taxonomy" id="1365250"/>
    <lineage>
        <taxon>Bacteria</taxon>
        <taxon>Pseudomonadati</taxon>
        <taxon>Pseudomonadota</taxon>
        <taxon>Gammaproteobacteria</taxon>
        <taxon>Alteromonadales</taxon>
        <taxon>Pseudoalteromonadaceae</taxon>
        <taxon>Pseudoalteromonas</taxon>
    </lineage>
</organism>
<dbReference type="EMBL" id="AUYB01000102">
    <property type="protein sequence ID" value="KZN38089.1"/>
    <property type="molecule type" value="Genomic_DNA"/>
</dbReference>
<dbReference type="InterPro" id="IPR050491">
    <property type="entry name" value="AmpC-like"/>
</dbReference>
<protein>
    <recommendedName>
        <fullName evidence="3">Beta-lactamase-related domain-containing protein</fullName>
    </recommendedName>
</protein>
<dbReference type="PROSITE" id="PS51257">
    <property type="entry name" value="PROKAR_LIPOPROTEIN"/>
    <property type="match status" value="1"/>
</dbReference>
<dbReference type="PANTHER" id="PTHR46825">
    <property type="entry name" value="D-ALANYL-D-ALANINE-CARBOXYPEPTIDASE/ENDOPEPTIDASE AMPH"/>
    <property type="match status" value="1"/>
</dbReference>
<evidence type="ECO:0000313" key="4">
    <source>
        <dbReference type="EMBL" id="KZN38089.1"/>
    </source>
</evidence>
<feature type="domain" description="Beta-lactamase-related" evidence="3">
    <location>
        <begin position="32"/>
        <end position="340"/>
    </location>
</feature>
<dbReference type="InterPro" id="IPR012338">
    <property type="entry name" value="Beta-lactam/transpept-like"/>
</dbReference>